<dbReference type="Proteomes" id="UP000647172">
    <property type="component" value="Unassembled WGS sequence"/>
</dbReference>
<keyword evidence="2" id="KW-0732">Signal</keyword>
<dbReference type="InterPro" id="IPR035986">
    <property type="entry name" value="PKD_dom_sf"/>
</dbReference>
<dbReference type="InterPro" id="IPR000601">
    <property type="entry name" value="PKD_dom"/>
</dbReference>
<evidence type="ECO:0000259" key="3">
    <source>
        <dbReference type="PROSITE" id="PS50093"/>
    </source>
</evidence>
<reference evidence="4" key="1">
    <citation type="submission" date="2021-01" db="EMBL/GenBank/DDBJ databases">
        <title>Whole genome shotgun sequence of Actinoplanes nipponensis NBRC 14063.</title>
        <authorList>
            <person name="Komaki H."/>
            <person name="Tamura T."/>
        </authorList>
    </citation>
    <scope>NUCLEOTIDE SEQUENCE</scope>
    <source>
        <strain evidence="4">NBRC 14063</strain>
    </source>
</reference>
<gene>
    <name evidence="4" type="ORF">Ani05nite_37400</name>
</gene>
<feature type="compositionally biased region" description="Pro residues" evidence="1">
    <location>
        <begin position="52"/>
        <end position="69"/>
    </location>
</feature>
<dbReference type="InterPro" id="IPR013783">
    <property type="entry name" value="Ig-like_fold"/>
</dbReference>
<organism evidence="4 5">
    <name type="scientific">Actinoplanes nipponensis</name>
    <dbReference type="NCBI Taxonomy" id="135950"/>
    <lineage>
        <taxon>Bacteria</taxon>
        <taxon>Bacillati</taxon>
        <taxon>Actinomycetota</taxon>
        <taxon>Actinomycetes</taxon>
        <taxon>Micromonosporales</taxon>
        <taxon>Micromonosporaceae</taxon>
        <taxon>Actinoplanes</taxon>
    </lineage>
</organism>
<dbReference type="EMBL" id="BOMQ01000045">
    <property type="protein sequence ID" value="GIE50206.1"/>
    <property type="molecule type" value="Genomic_DNA"/>
</dbReference>
<feature type="region of interest" description="Disordered" evidence="1">
    <location>
        <begin position="29"/>
        <end position="115"/>
    </location>
</feature>
<dbReference type="RefSeq" id="WP_203769878.1">
    <property type="nucleotide sequence ID" value="NZ_BAAAYJ010000007.1"/>
</dbReference>
<sequence length="417" mass="44134">MNPRLKRPLLAVVVSGALLAGGGLAATPASADPGVTHTLPPEAVSLLDEPTPDPTPTGDPEPTATPVPEPTDTTVPEPTDTTVPEPTQTTDPVPTATTDPVPDPVPDPADTTAPAGTFSLNAAALWIGQSVSLTQGAVTDDTSSPEQVTRVAAWGDGTSTTLAPGTATYAHRYTANGKFTVTVTYLDAAGNSSTKTSAVTVTTPGAFAFSKTTVWWHEPITVTFSKVPNGTTKIVFDQGDGWVSELTGKNQSTRIYYLARKNGGGIKGTITPRATFHNKYGASSAIVMGKITVKPDTWRPTTTIKKPKNSNRIKSWKYATGTAKDKGAGVYRVAVYASRLTGNKFYCYSANNTWKRVTTDAQADKYCVPHYVKTKKGAWSLRLKGVAKGTLWVDAATQDIAGNWGKYTTVKVKITRS</sequence>
<proteinExistence type="predicted"/>
<name>A0A919JJ84_9ACTN</name>
<comment type="caution">
    <text evidence="4">The sequence shown here is derived from an EMBL/GenBank/DDBJ whole genome shotgun (WGS) entry which is preliminary data.</text>
</comment>
<dbReference type="SUPFAM" id="SSF49299">
    <property type="entry name" value="PKD domain"/>
    <property type="match status" value="1"/>
</dbReference>
<protein>
    <recommendedName>
        <fullName evidence="3">PKD domain-containing protein</fullName>
    </recommendedName>
</protein>
<dbReference type="CDD" id="cd00146">
    <property type="entry name" value="PKD"/>
    <property type="match status" value="1"/>
</dbReference>
<evidence type="ECO:0000256" key="2">
    <source>
        <dbReference type="SAM" id="SignalP"/>
    </source>
</evidence>
<feature type="compositionally biased region" description="Low complexity" evidence="1">
    <location>
        <begin position="70"/>
        <end position="100"/>
    </location>
</feature>
<evidence type="ECO:0000256" key="1">
    <source>
        <dbReference type="SAM" id="MobiDB-lite"/>
    </source>
</evidence>
<dbReference type="AlphaFoldDB" id="A0A919JJ84"/>
<dbReference type="PROSITE" id="PS50093">
    <property type="entry name" value="PKD"/>
    <property type="match status" value="1"/>
</dbReference>
<evidence type="ECO:0000313" key="4">
    <source>
        <dbReference type="EMBL" id="GIE50206.1"/>
    </source>
</evidence>
<keyword evidence="5" id="KW-1185">Reference proteome</keyword>
<feature type="signal peptide" evidence="2">
    <location>
        <begin position="1"/>
        <end position="25"/>
    </location>
</feature>
<feature type="domain" description="PKD" evidence="3">
    <location>
        <begin position="140"/>
        <end position="208"/>
    </location>
</feature>
<dbReference type="GO" id="GO:0005975">
    <property type="term" value="P:carbohydrate metabolic process"/>
    <property type="evidence" value="ECO:0007669"/>
    <property type="project" value="UniProtKB-ARBA"/>
</dbReference>
<evidence type="ECO:0000313" key="5">
    <source>
        <dbReference type="Proteomes" id="UP000647172"/>
    </source>
</evidence>
<feature type="chain" id="PRO_5038497925" description="PKD domain-containing protein" evidence="2">
    <location>
        <begin position="26"/>
        <end position="417"/>
    </location>
</feature>
<dbReference type="Gene3D" id="2.60.40.10">
    <property type="entry name" value="Immunoglobulins"/>
    <property type="match status" value="1"/>
</dbReference>
<accession>A0A919JJ84</accession>